<keyword evidence="3" id="KW-1185">Reference proteome</keyword>
<dbReference type="AlphaFoldDB" id="A0A8X6TNX8"/>
<keyword evidence="2" id="KW-0695">RNA-directed DNA polymerase</keyword>
<name>A0A8X6TNX8_NEPPI</name>
<comment type="caution">
    <text evidence="2">The sequence shown here is derived from an EMBL/GenBank/DDBJ whole genome shotgun (WGS) entry which is preliminary data.</text>
</comment>
<dbReference type="OrthoDB" id="6431035at2759"/>
<dbReference type="Pfam" id="PF14529">
    <property type="entry name" value="Exo_endo_phos_2"/>
    <property type="match status" value="1"/>
</dbReference>
<dbReference type="GO" id="GO:0003964">
    <property type="term" value="F:RNA-directed DNA polymerase activity"/>
    <property type="evidence" value="ECO:0007669"/>
    <property type="project" value="UniProtKB-KW"/>
</dbReference>
<dbReference type="InterPro" id="IPR036691">
    <property type="entry name" value="Endo/exonu/phosph_ase_sf"/>
</dbReference>
<organism evidence="2 3">
    <name type="scientific">Nephila pilipes</name>
    <name type="common">Giant wood spider</name>
    <name type="synonym">Nephila maculata</name>
    <dbReference type="NCBI Taxonomy" id="299642"/>
    <lineage>
        <taxon>Eukaryota</taxon>
        <taxon>Metazoa</taxon>
        <taxon>Ecdysozoa</taxon>
        <taxon>Arthropoda</taxon>
        <taxon>Chelicerata</taxon>
        <taxon>Arachnida</taxon>
        <taxon>Araneae</taxon>
        <taxon>Araneomorphae</taxon>
        <taxon>Entelegynae</taxon>
        <taxon>Araneoidea</taxon>
        <taxon>Nephilidae</taxon>
        <taxon>Nephila</taxon>
    </lineage>
</organism>
<dbReference type="InterPro" id="IPR005135">
    <property type="entry name" value="Endo/exonuclease/phosphatase"/>
</dbReference>
<keyword evidence="2" id="KW-0808">Transferase</keyword>
<accession>A0A8X6TNX8</accession>
<gene>
    <name evidence="2" type="primary">jockeypol_338</name>
    <name evidence="2" type="ORF">NPIL_310971</name>
</gene>
<feature type="domain" description="Endonuclease/exonuclease/phosphatase" evidence="1">
    <location>
        <begin position="7"/>
        <end position="117"/>
    </location>
</feature>
<sequence>SNKKFLTVSSVYRPPLNNNFTADIEKIFRNRPHSILVGDFNCKHHSWSPISTDNNPGKTLFRHSLIHGYKIHAPSDPTHIPYSSRYHCTIIDIGLSQGICDPEVTTSPVLSSDHNPVTFKLKLENFSNPLNTYLFTNWNKFQNYLSDSITGNPPINNIEEVDTAIENFNSCISTAINQASICKVLNKPHSNLPLSIRRVIKEKNNIRKIWQDTRDPNYKTLLNRMRKKINKLIRIHNKNTTDNFLETARAEDSTLHDLVKSTKKTVQIIPPLLGHRGLVYSTLDKANLFVDSLEESFTENPDVYSDDHIEKIERTVNRYINRNDNTSPPNLTSP</sequence>
<dbReference type="SUPFAM" id="SSF56219">
    <property type="entry name" value="DNase I-like"/>
    <property type="match status" value="1"/>
</dbReference>
<evidence type="ECO:0000313" key="3">
    <source>
        <dbReference type="Proteomes" id="UP000887013"/>
    </source>
</evidence>
<dbReference type="Gene3D" id="3.60.10.10">
    <property type="entry name" value="Endonuclease/exonuclease/phosphatase"/>
    <property type="match status" value="1"/>
</dbReference>
<protein>
    <submittedName>
        <fullName evidence="2">RNA-directed DNA polymerase from mobile element jockey</fullName>
    </submittedName>
</protein>
<evidence type="ECO:0000313" key="2">
    <source>
        <dbReference type="EMBL" id="GFT28420.1"/>
    </source>
</evidence>
<feature type="non-terminal residue" evidence="2">
    <location>
        <position position="334"/>
    </location>
</feature>
<proteinExistence type="predicted"/>
<dbReference type="EMBL" id="BMAW01107246">
    <property type="protein sequence ID" value="GFT28420.1"/>
    <property type="molecule type" value="Genomic_DNA"/>
</dbReference>
<reference evidence="2" key="1">
    <citation type="submission" date="2020-08" db="EMBL/GenBank/DDBJ databases">
        <title>Multicomponent nature underlies the extraordinary mechanical properties of spider dragline silk.</title>
        <authorList>
            <person name="Kono N."/>
            <person name="Nakamura H."/>
            <person name="Mori M."/>
            <person name="Yoshida Y."/>
            <person name="Ohtoshi R."/>
            <person name="Malay A.D."/>
            <person name="Moran D.A.P."/>
            <person name="Tomita M."/>
            <person name="Numata K."/>
            <person name="Arakawa K."/>
        </authorList>
    </citation>
    <scope>NUCLEOTIDE SEQUENCE</scope>
</reference>
<keyword evidence="2" id="KW-0548">Nucleotidyltransferase</keyword>
<dbReference type="Proteomes" id="UP000887013">
    <property type="component" value="Unassembled WGS sequence"/>
</dbReference>
<evidence type="ECO:0000259" key="1">
    <source>
        <dbReference type="Pfam" id="PF14529"/>
    </source>
</evidence>
<feature type="non-terminal residue" evidence="2">
    <location>
        <position position="1"/>
    </location>
</feature>